<dbReference type="RefSeq" id="WP_264808616.1">
    <property type="nucleotide sequence ID" value="NZ_CP110226.1"/>
</dbReference>
<evidence type="ECO:0008006" key="4">
    <source>
        <dbReference type="Google" id="ProtNLM"/>
    </source>
</evidence>
<proteinExistence type="predicted"/>
<evidence type="ECO:0000313" key="2">
    <source>
        <dbReference type="EMBL" id="UZD22161.1"/>
    </source>
</evidence>
<feature type="signal peptide" evidence="1">
    <location>
        <begin position="1"/>
        <end position="24"/>
    </location>
</feature>
<keyword evidence="1" id="KW-0732">Signal</keyword>
<dbReference type="EMBL" id="CP110226">
    <property type="protein sequence ID" value="UZD22161.1"/>
    <property type="molecule type" value="Genomic_DNA"/>
</dbReference>
<accession>A0ABY6MEG1</accession>
<sequence>MKKLSLITLFLIAALVVQTGFAVAQEKVSFSIPKTIYFGGEKIWIAASTTGVDNGVSASQIIYAELVNRNNESVALAKMPLQMGQAFNFLQIPSSLASDHYLLRVFTRVSPYQNMDEGLHQQLVTIFNTQYPPEVVPERENLVKEGSGQIGLSTRSPSMGESLQIRTPDGWKVLEVSVSVDNSFLENESQLVSSEIYAGVEERTLVPELYGHIIQAKLNEASIDTTQLFYLSVHGEKSALFTDRPDSEGYLYFDAGGMKHWDFLVAQAAKNETMAAFEIVSPAPKTKFKAGYSIPELKISPSDSVLLKQLLLAGQGEYFYSQEFEEALIPVVTGFVEDRVYNLDDYTRFDAVETVLKEYVPEVMVRSRQQVKSFRMIDAVRESLFDENPLMLIDALPIFDADLLAAFDPKDFQKLEVLTRTFFLNEERFPGVLSFSSYQNDFGGFPLPSNAIYLGYGGISPKVATEGNLFEKQGNAFNVKDWRTVLYWSEAPGLSTSGESQISVQVPEVRLPFRVKVVAEDAAGKQKTFFQRFSAN</sequence>
<gene>
    <name evidence="2" type="ORF">OM944_15990</name>
</gene>
<dbReference type="Proteomes" id="UP001163156">
    <property type="component" value="Chromosome"/>
</dbReference>
<organism evidence="2 3">
    <name type="scientific">Algoriphagus halophytocola</name>
    <dbReference type="NCBI Taxonomy" id="2991499"/>
    <lineage>
        <taxon>Bacteria</taxon>
        <taxon>Pseudomonadati</taxon>
        <taxon>Bacteroidota</taxon>
        <taxon>Cytophagia</taxon>
        <taxon>Cytophagales</taxon>
        <taxon>Cyclobacteriaceae</taxon>
        <taxon>Algoriphagus</taxon>
    </lineage>
</organism>
<protein>
    <recommendedName>
        <fullName evidence="4">GWxTD domain-containing protein</fullName>
    </recommendedName>
</protein>
<evidence type="ECO:0000313" key="3">
    <source>
        <dbReference type="Proteomes" id="UP001163156"/>
    </source>
</evidence>
<keyword evidence="3" id="KW-1185">Reference proteome</keyword>
<name>A0ABY6MEG1_9BACT</name>
<reference evidence="2" key="1">
    <citation type="submission" date="2022-10" db="EMBL/GenBank/DDBJ databases">
        <title>Algoriphagus sp. a novel bacteria isolate from halophytes salicornia europaea.</title>
        <authorList>
            <person name="Peng Y."/>
            <person name="Jiang L."/>
            <person name="Lee J."/>
        </authorList>
    </citation>
    <scope>NUCLEOTIDE SEQUENCE</scope>
    <source>
        <strain evidence="2">TR-M5</strain>
    </source>
</reference>
<evidence type="ECO:0000256" key="1">
    <source>
        <dbReference type="SAM" id="SignalP"/>
    </source>
</evidence>
<feature type="chain" id="PRO_5045150591" description="GWxTD domain-containing protein" evidence="1">
    <location>
        <begin position="25"/>
        <end position="536"/>
    </location>
</feature>